<proteinExistence type="predicted"/>
<dbReference type="AlphaFoldDB" id="A0A397VEA6"/>
<name>A0A397VEA6_9GLOM</name>
<reference evidence="1 2" key="1">
    <citation type="submission" date="2018-06" db="EMBL/GenBank/DDBJ databases">
        <title>Comparative genomics reveals the genomic features of Rhizophagus irregularis, R. cerebriforme, R. diaphanum and Gigaspora rosea, and their symbiotic lifestyle signature.</title>
        <authorList>
            <person name="Morin E."/>
            <person name="San Clemente H."/>
            <person name="Chen E.C.H."/>
            <person name="De La Providencia I."/>
            <person name="Hainaut M."/>
            <person name="Kuo A."/>
            <person name="Kohler A."/>
            <person name="Murat C."/>
            <person name="Tang N."/>
            <person name="Roy S."/>
            <person name="Loubradou J."/>
            <person name="Henrissat B."/>
            <person name="Grigoriev I.V."/>
            <person name="Corradi N."/>
            <person name="Roux C."/>
            <person name="Martin F.M."/>
        </authorList>
    </citation>
    <scope>NUCLEOTIDE SEQUENCE [LARGE SCALE GENOMIC DNA]</scope>
    <source>
        <strain evidence="1 2">DAOM 194757</strain>
    </source>
</reference>
<evidence type="ECO:0000313" key="1">
    <source>
        <dbReference type="EMBL" id="RIB18283.1"/>
    </source>
</evidence>
<organism evidence="1 2">
    <name type="scientific">Gigaspora rosea</name>
    <dbReference type="NCBI Taxonomy" id="44941"/>
    <lineage>
        <taxon>Eukaryota</taxon>
        <taxon>Fungi</taxon>
        <taxon>Fungi incertae sedis</taxon>
        <taxon>Mucoromycota</taxon>
        <taxon>Glomeromycotina</taxon>
        <taxon>Glomeromycetes</taxon>
        <taxon>Diversisporales</taxon>
        <taxon>Gigasporaceae</taxon>
        <taxon>Gigaspora</taxon>
    </lineage>
</organism>
<dbReference type="Proteomes" id="UP000266673">
    <property type="component" value="Unassembled WGS sequence"/>
</dbReference>
<keyword evidence="2" id="KW-1185">Reference proteome</keyword>
<comment type="caution">
    <text evidence="1">The sequence shown here is derived from an EMBL/GenBank/DDBJ whole genome shotgun (WGS) entry which is preliminary data.</text>
</comment>
<accession>A0A397VEA6</accession>
<dbReference type="EMBL" id="QKWP01000548">
    <property type="protein sequence ID" value="RIB18283.1"/>
    <property type="molecule type" value="Genomic_DNA"/>
</dbReference>
<protein>
    <submittedName>
        <fullName evidence="1">Uncharacterized protein</fullName>
    </submittedName>
</protein>
<gene>
    <name evidence="1" type="ORF">C2G38_2086130</name>
</gene>
<evidence type="ECO:0000313" key="2">
    <source>
        <dbReference type="Proteomes" id="UP000266673"/>
    </source>
</evidence>
<sequence>MLKMLLQITNSVPIGFEIYNGLFISFQNNTPRLKRFVFHIAKLLKIHKYFDYHLIY</sequence>